<keyword evidence="4" id="KW-1185">Reference proteome</keyword>
<dbReference type="RefSeq" id="WP_006308548.1">
    <property type="nucleotide sequence ID" value="NZ_JH601133.1"/>
</dbReference>
<name>H3NI93_9LACT</name>
<accession>H3NI93</accession>
<evidence type="ECO:0000259" key="2">
    <source>
        <dbReference type="Pfam" id="PF12706"/>
    </source>
</evidence>
<dbReference type="eggNOG" id="COG1234">
    <property type="taxonomic scope" value="Bacteria"/>
</dbReference>
<proteinExistence type="predicted"/>
<reference evidence="3 4" key="1">
    <citation type="submission" date="2012-01" db="EMBL/GenBank/DDBJ databases">
        <title>The Genome Sequence of Facklamia languida CCUG 37842.</title>
        <authorList>
            <consortium name="The Broad Institute Genome Sequencing Platform"/>
            <person name="Earl A."/>
            <person name="Ward D."/>
            <person name="Feldgarden M."/>
            <person name="Gevers D."/>
            <person name="Huys G."/>
            <person name="Young S.K."/>
            <person name="Zeng Q."/>
            <person name="Gargeya S."/>
            <person name="Fitzgerald M."/>
            <person name="Haas B."/>
            <person name="Abouelleil A."/>
            <person name="Alvarado L."/>
            <person name="Arachchi H.M."/>
            <person name="Berlin A."/>
            <person name="Chapman S.B."/>
            <person name="Gearin G."/>
            <person name="Goldberg J."/>
            <person name="Griggs A."/>
            <person name="Gujja S."/>
            <person name="Hansen M."/>
            <person name="Heiman D."/>
            <person name="Howarth C."/>
            <person name="Larimer J."/>
            <person name="Lui A."/>
            <person name="MacDonald P.J.P."/>
            <person name="McCowen C."/>
            <person name="Montmayeur A."/>
            <person name="Murphy C."/>
            <person name="Neiman D."/>
            <person name="Pearson M."/>
            <person name="Priest M."/>
            <person name="Roberts A."/>
            <person name="Saif S."/>
            <person name="Shea T."/>
            <person name="Sisk P."/>
            <person name="Stolte C."/>
            <person name="Sykes S."/>
            <person name="Wortman J."/>
            <person name="Nusbaum C."/>
            <person name="Birren B."/>
        </authorList>
    </citation>
    <scope>NUCLEOTIDE SEQUENCE [LARGE SCALE GENOMIC DNA]</scope>
    <source>
        <strain evidence="3 4">CCUG 37842</strain>
    </source>
</reference>
<keyword evidence="1" id="KW-0862">Zinc</keyword>
<comment type="caution">
    <text evidence="3">The sequence shown here is derived from an EMBL/GenBank/DDBJ whole genome shotgun (WGS) entry which is preliminary data.</text>
</comment>
<evidence type="ECO:0000313" key="3">
    <source>
        <dbReference type="EMBL" id="EHR37892.1"/>
    </source>
</evidence>
<dbReference type="InterPro" id="IPR001279">
    <property type="entry name" value="Metallo-B-lactamas"/>
</dbReference>
<dbReference type="STRING" id="883113.HMPREF9708_00521"/>
<dbReference type="Proteomes" id="UP000006190">
    <property type="component" value="Unassembled WGS sequence"/>
</dbReference>
<dbReference type="SUPFAM" id="SSF56281">
    <property type="entry name" value="Metallo-hydrolase/oxidoreductase"/>
    <property type="match status" value="1"/>
</dbReference>
<gene>
    <name evidence="3" type="ORF">HMPREF9708_00521</name>
</gene>
<dbReference type="GO" id="GO:0042781">
    <property type="term" value="F:3'-tRNA processing endoribonuclease activity"/>
    <property type="evidence" value="ECO:0007669"/>
    <property type="project" value="TreeGrafter"/>
</dbReference>
<sequence>MKLTVIGCAGGYPYQDRATSSYLIQNSEGGHPILLDAGSGSLRSLEKIIDPTLVKTLIVSHDHADHTADVGAFQHVAMLRQSQAPSTPLTIYCHDQSQYAKLLMENESNHLQYYGPKTVIHDQSYVIRFQKTNHPIECYAMRIQEVETQKVIVYTADSAWSEDLVEFSSGADLLLADCNFLDEEGENDLHMTASQLAKLANEAKVKQVVPVHIPPQTDHALMVQQIMASLNRDISLLEAYQGAVYEV</sequence>
<dbReference type="CDD" id="cd07716">
    <property type="entry name" value="RNaseZ_short-form-like_MBL-fold"/>
    <property type="match status" value="1"/>
</dbReference>
<protein>
    <recommendedName>
        <fullName evidence="2">Metallo-beta-lactamase domain-containing protein</fullName>
    </recommendedName>
</protein>
<evidence type="ECO:0000313" key="4">
    <source>
        <dbReference type="Proteomes" id="UP000006190"/>
    </source>
</evidence>
<feature type="domain" description="Metallo-beta-lactamase" evidence="2">
    <location>
        <begin position="33"/>
        <end position="213"/>
    </location>
</feature>
<evidence type="ECO:0000256" key="1">
    <source>
        <dbReference type="ARBA" id="ARBA00022833"/>
    </source>
</evidence>
<dbReference type="EMBL" id="AGEG01000003">
    <property type="protein sequence ID" value="EHR37892.1"/>
    <property type="molecule type" value="Genomic_DNA"/>
</dbReference>
<dbReference type="PATRIC" id="fig|883113.3.peg.523"/>
<organism evidence="3 4">
    <name type="scientific">Facklamia languida CCUG 37842</name>
    <dbReference type="NCBI Taxonomy" id="883113"/>
    <lineage>
        <taxon>Bacteria</taxon>
        <taxon>Bacillati</taxon>
        <taxon>Bacillota</taxon>
        <taxon>Bacilli</taxon>
        <taxon>Lactobacillales</taxon>
        <taxon>Aerococcaceae</taxon>
        <taxon>Facklamia</taxon>
    </lineage>
</organism>
<dbReference type="AlphaFoldDB" id="H3NI93"/>
<dbReference type="PANTHER" id="PTHR46018:SF4">
    <property type="entry name" value="METALLO-HYDROLASE YHFI-RELATED"/>
    <property type="match status" value="1"/>
</dbReference>
<dbReference type="PANTHER" id="PTHR46018">
    <property type="entry name" value="ZINC PHOSPHODIESTERASE ELAC PROTEIN 1"/>
    <property type="match status" value="1"/>
</dbReference>
<dbReference type="Gene3D" id="3.60.15.10">
    <property type="entry name" value="Ribonuclease Z/Hydroxyacylglutathione hydrolase-like"/>
    <property type="match status" value="1"/>
</dbReference>
<dbReference type="InterPro" id="IPR036866">
    <property type="entry name" value="RibonucZ/Hydroxyglut_hydro"/>
</dbReference>
<dbReference type="HOGENOM" id="CLU_031317_3_1_9"/>
<dbReference type="Pfam" id="PF12706">
    <property type="entry name" value="Lactamase_B_2"/>
    <property type="match status" value="1"/>
</dbReference>